<dbReference type="EMBL" id="JADHSG010000016">
    <property type="protein sequence ID" value="MBL6903786.1"/>
    <property type="molecule type" value="Genomic_DNA"/>
</dbReference>
<evidence type="ECO:0000313" key="2">
    <source>
        <dbReference type="EMBL" id="MBL6903786.1"/>
    </source>
</evidence>
<evidence type="ECO:0008006" key="4">
    <source>
        <dbReference type="Google" id="ProtNLM"/>
    </source>
</evidence>
<dbReference type="AlphaFoldDB" id="A0A937M362"/>
<evidence type="ECO:0000313" key="3">
    <source>
        <dbReference type="Proteomes" id="UP000705230"/>
    </source>
</evidence>
<comment type="caution">
    <text evidence="2">The sequence shown here is derived from an EMBL/GenBank/DDBJ whole genome shotgun (WGS) entry which is preliminary data.</text>
</comment>
<dbReference type="Gene3D" id="2.60.40.3440">
    <property type="match status" value="1"/>
</dbReference>
<feature type="signal peptide" evidence="1">
    <location>
        <begin position="1"/>
        <end position="21"/>
    </location>
</feature>
<gene>
    <name evidence="2" type="ORF">ISR29_06250</name>
</gene>
<dbReference type="Pfam" id="PF09471">
    <property type="entry name" value="Peptidase_M64"/>
    <property type="match status" value="1"/>
</dbReference>
<dbReference type="GO" id="GO:0008237">
    <property type="term" value="F:metallopeptidase activity"/>
    <property type="evidence" value="ECO:0007669"/>
    <property type="project" value="InterPro"/>
</dbReference>
<keyword evidence="1" id="KW-0732">Signal</keyword>
<name>A0A937M362_9GAMM</name>
<dbReference type="InterPro" id="IPR019026">
    <property type="entry name" value="Peptidase_M64_IgA"/>
</dbReference>
<dbReference type="Proteomes" id="UP000705230">
    <property type="component" value="Unassembled WGS sequence"/>
</dbReference>
<organism evidence="2 3">
    <name type="scientific">SAR86 cluster bacterium</name>
    <dbReference type="NCBI Taxonomy" id="2030880"/>
    <lineage>
        <taxon>Bacteria</taxon>
        <taxon>Pseudomonadati</taxon>
        <taxon>Pseudomonadota</taxon>
        <taxon>Gammaproteobacteria</taxon>
        <taxon>SAR86 cluster</taxon>
    </lineage>
</organism>
<feature type="chain" id="PRO_5038002810" description="Cadherin domain-containing protein" evidence="1">
    <location>
        <begin position="22"/>
        <end position="663"/>
    </location>
</feature>
<proteinExistence type="predicted"/>
<dbReference type="PROSITE" id="PS51257">
    <property type="entry name" value="PROKAR_LIPOPROTEIN"/>
    <property type="match status" value="1"/>
</dbReference>
<sequence length="663" mass="72309">MKNILKPVLIFSVLLTITACGGGGGGGPAFSITANSQSFTTNEDEIYIGNLSASTSSASTVTFQKISGPSFGAINLSQDGNFTYNPQAEFSGNDSFQFTATAVENSTVSKPATVSITIIDVNDSPVVQLTNPPEAWAGNSDILMPENATFEFTVDDPDNEFSQISYTASIGDEILPSPSISTSESGTNTMTLDFSGITSAGFKEVTIFANDGNSQGESSFEAIIPSNITLTENYRTYVVSGSKKQNMQPGTTYLIVADSVTDIEDFRNRLGQTVYNLIKRINEGSFVEEYFNILAVEPLLLDGTDSFVGLYTGCLDWDTSIYCWDWDVLDANVASAFPEGPLPDTISILAGFNGRGVARGYVNAQPLGGSTSYIAMHELGHSHANLGDEYITSDDRGFDMSIYADSSPNTTTNNDPYNVKWSHWIQDKTNVPGYTIGASSSGVGLFLGTYYSSDASWRPEDYNVMYGGDYNGSWGVPENFISQYGPINTEAFVAQTISNQCFNQYDNYDSCPNVWDSIYLVDEDGVETDIDNLQQSGGYTSIKYNLNNVEFNTNNIQLNWYVNGVLQDDLVNQTEVTFTKPENGGVMEYSYKATDTLDFMTAPDDILLDSDNYEGFFNSEYYWNTSIDWSGSYQANPTNKSDYAIGYIDGTTGGTIGINWSNL</sequence>
<dbReference type="Gene3D" id="3.40.390.10">
    <property type="entry name" value="Collagenase (Catalytic Domain)"/>
    <property type="match status" value="1"/>
</dbReference>
<reference evidence="2" key="1">
    <citation type="submission" date="2020-10" db="EMBL/GenBank/DDBJ databases">
        <title>Microbiome of the Black Sea water column analyzed by genome centric metagenomics.</title>
        <authorList>
            <person name="Cabello-Yeves P.J."/>
            <person name="Callieri C."/>
            <person name="Picazo A."/>
            <person name="Mehrshad M."/>
            <person name="Haro-Moreno J.M."/>
            <person name="Roda-Garcia J."/>
            <person name="Dzembekova N."/>
            <person name="Slabakova V."/>
            <person name="Slabakova N."/>
            <person name="Moncheva S."/>
            <person name="Rodriguez-Valera F."/>
        </authorList>
    </citation>
    <scope>NUCLEOTIDE SEQUENCE</scope>
    <source>
        <strain evidence="2">BS30m-G43</strain>
    </source>
</reference>
<dbReference type="InterPro" id="IPR024079">
    <property type="entry name" value="MetalloPept_cat_dom_sf"/>
</dbReference>
<dbReference type="Pfam" id="PF17963">
    <property type="entry name" value="Big_9"/>
    <property type="match status" value="1"/>
</dbReference>
<accession>A0A937M362</accession>
<evidence type="ECO:0000256" key="1">
    <source>
        <dbReference type="SAM" id="SignalP"/>
    </source>
</evidence>
<protein>
    <recommendedName>
        <fullName evidence="4">Cadherin domain-containing protein</fullName>
    </recommendedName>
</protein>